<dbReference type="STRING" id="333673.A0A3M0ILA4"/>
<keyword evidence="3" id="KW-0479">Metal-binding</keyword>
<evidence type="ECO:0000256" key="6">
    <source>
        <dbReference type="ARBA" id="ARBA00022833"/>
    </source>
</evidence>
<evidence type="ECO:0000259" key="13">
    <source>
        <dbReference type="PROSITE" id="PS50157"/>
    </source>
</evidence>
<keyword evidence="6" id="KW-0862">Zinc</keyword>
<dbReference type="FunFam" id="3.30.160.60:FF:000135">
    <property type="entry name" value="Zinc finger protein 358"/>
    <property type="match status" value="3"/>
</dbReference>
<dbReference type="FunFam" id="3.30.160.60:FF:000056">
    <property type="entry name" value="Zinc finger and SCAN domain-containing 20"/>
    <property type="match status" value="1"/>
</dbReference>
<dbReference type="OrthoDB" id="654211at2759"/>
<feature type="domain" description="C2H2-type" evidence="13">
    <location>
        <begin position="275"/>
        <end position="302"/>
    </location>
</feature>
<dbReference type="FunFam" id="3.30.160.60:FF:000620">
    <property type="entry name" value="Zinc finger protein 263"/>
    <property type="match status" value="1"/>
</dbReference>
<feature type="region of interest" description="Disordered" evidence="12">
    <location>
        <begin position="49"/>
        <end position="89"/>
    </location>
</feature>
<dbReference type="EMBL" id="QRBI01000277">
    <property type="protein sequence ID" value="RMB89574.1"/>
    <property type="molecule type" value="Genomic_DNA"/>
</dbReference>
<dbReference type="InterPro" id="IPR036236">
    <property type="entry name" value="Znf_C2H2_sf"/>
</dbReference>
<dbReference type="GO" id="GO:0003700">
    <property type="term" value="F:DNA-binding transcription factor activity"/>
    <property type="evidence" value="ECO:0007669"/>
    <property type="project" value="TreeGrafter"/>
</dbReference>
<dbReference type="Pfam" id="PF00096">
    <property type="entry name" value="zf-C2H2"/>
    <property type="match status" value="8"/>
</dbReference>
<dbReference type="Gene3D" id="3.30.160.60">
    <property type="entry name" value="Classic Zinc Finger"/>
    <property type="match status" value="8"/>
</dbReference>
<dbReference type="PROSITE" id="PS50157">
    <property type="entry name" value="ZINC_FINGER_C2H2_2"/>
    <property type="match status" value="8"/>
</dbReference>
<feature type="domain" description="C2H2-type" evidence="13">
    <location>
        <begin position="331"/>
        <end position="358"/>
    </location>
</feature>
<evidence type="ECO:0000313" key="14">
    <source>
        <dbReference type="EMBL" id="RMB89574.1"/>
    </source>
</evidence>
<feature type="domain" description="C2H2-type" evidence="13">
    <location>
        <begin position="387"/>
        <end position="414"/>
    </location>
</feature>
<dbReference type="FunFam" id="3.30.160.60:FF:000053">
    <property type="entry name" value="zinc finger protein 182 isoform X1"/>
    <property type="match status" value="1"/>
</dbReference>
<dbReference type="SUPFAM" id="SSF57667">
    <property type="entry name" value="beta-beta-alpha zinc fingers"/>
    <property type="match status" value="5"/>
</dbReference>
<evidence type="ECO:0000256" key="7">
    <source>
        <dbReference type="ARBA" id="ARBA00023015"/>
    </source>
</evidence>
<comment type="caution">
    <text evidence="14">The sequence shown here is derived from an EMBL/GenBank/DDBJ whole genome shotgun (WGS) entry which is preliminary data.</text>
</comment>
<proteinExistence type="inferred from homology"/>
<keyword evidence="4" id="KW-0677">Repeat</keyword>
<dbReference type="GO" id="GO:0008270">
    <property type="term" value="F:zinc ion binding"/>
    <property type="evidence" value="ECO:0007669"/>
    <property type="project" value="UniProtKB-KW"/>
</dbReference>
<feature type="domain" description="C2H2-type" evidence="13">
    <location>
        <begin position="415"/>
        <end position="442"/>
    </location>
</feature>
<protein>
    <recommendedName>
        <fullName evidence="13">C2H2-type domain-containing protein</fullName>
    </recommendedName>
</protein>
<feature type="domain" description="C2H2-type" evidence="13">
    <location>
        <begin position="303"/>
        <end position="330"/>
    </location>
</feature>
<gene>
    <name evidence="14" type="ORF">DUI87_34042</name>
</gene>
<dbReference type="PROSITE" id="PS00028">
    <property type="entry name" value="ZINC_FINGER_C2H2_1"/>
    <property type="match status" value="8"/>
</dbReference>
<dbReference type="GO" id="GO:0005634">
    <property type="term" value="C:nucleus"/>
    <property type="evidence" value="ECO:0007669"/>
    <property type="project" value="UniProtKB-SubCell"/>
</dbReference>
<evidence type="ECO:0000256" key="5">
    <source>
        <dbReference type="ARBA" id="ARBA00022771"/>
    </source>
</evidence>
<feature type="compositionally biased region" description="Polar residues" evidence="12">
    <location>
        <begin position="66"/>
        <end position="77"/>
    </location>
</feature>
<dbReference type="GO" id="GO:0000978">
    <property type="term" value="F:RNA polymerase II cis-regulatory region sequence-specific DNA binding"/>
    <property type="evidence" value="ECO:0007669"/>
    <property type="project" value="TreeGrafter"/>
</dbReference>
<evidence type="ECO:0000256" key="10">
    <source>
        <dbReference type="ARBA" id="ARBA00023242"/>
    </source>
</evidence>
<dbReference type="PANTHER" id="PTHR24404">
    <property type="entry name" value="ZINC FINGER PROTEIN"/>
    <property type="match status" value="1"/>
</dbReference>
<evidence type="ECO:0000256" key="9">
    <source>
        <dbReference type="ARBA" id="ARBA00023163"/>
    </source>
</evidence>
<dbReference type="FunFam" id="3.30.160.60:FF:000638">
    <property type="entry name" value="Zinc finger protein 184"/>
    <property type="match status" value="1"/>
</dbReference>
<comment type="subcellular location">
    <subcellularLocation>
        <location evidence="1">Nucleus</location>
    </subcellularLocation>
</comment>
<keyword evidence="9" id="KW-0804">Transcription</keyword>
<name>A0A3M0ILA4_HIRRU</name>
<dbReference type="FunFam" id="3.30.160.60:FF:000295">
    <property type="entry name" value="zinc finger protein 19"/>
    <property type="match status" value="1"/>
</dbReference>
<dbReference type="InterPro" id="IPR013087">
    <property type="entry name" value="Znf_C2H2_type"/>
</dbReference>
<evidence type="ECO:0000256" key="8">
    <source>
        <dbReference type="ARBA" id="ARBA00023125"/>
    </source>
</evidence>
<evidence type="ECO:0000256" key="2">
    <source>
        <dbReference type="ARBA" id="ARBA00006991"/>
    </source>
</evidence>
<keyword evidence="8" id="KW-0238">DNA-binding</keyword>
<organism evidence="14 15">
    <name type="scientific">Hirundo rustica rustica</name>
    <dbReference type="NCBI Taxonomy" id="333673"/>
    <lineage>
        <taxon>Eukaryota</taxon>
        <taxon>Metazoa</taxon>
        <taxon>Chordata</taxon>
        <taxon>Craniata</taxon>
        <taxon>Vertebrata</taxon>
        <taxon>Euteleostomi</taxon>
        <taxon>Archelosauria</taxon>
        <taxon>Archosauria</taxon>
        <taxon>Dinosauria</taxon>
        <taxon>Saurischia</taxon>
        <taxon>Theropoda</taxon>
        <taxon>Coelurosauria</taxon>
        <taxon>Aves</taxon>
        <taxon>Neognathae</taxon>
        <taxon>Neoaves</taxon>
        <taxon>Telluraves</taxon>
        <taxon>Australaves</taxon>
        <taxon>Passeriformes</taxon>
        <taxon>Sylvioidea</taxon>
        <taxon>Hirundinidae</taxon>
        <taxon>Hirundo</taxon>
    </lineage>
</organism>
<comment type="similarity">
    <text evidence="2">Belongs to the krueppel C2H2-type zinc-finger protein family.</text>
</comment>
<feature type="domain" description="C2H2-type" evidence="13">
    <location>
        <begin position="219"/>
        <end position="246"/>
    </location>
</feature>
<dbReference type="PANTHER" id="PTHR24404:SF114">
    <property type="entry name" value="KLUMPFUSS, ISOFORM B-RELATED"/>
    <property type="match status" value="1"/>
</dbReference>
<dbReference type="SMART" id="SM00355">
    <property type="entry name" value="ZnF_C2H2"/>
    <property type="match status" value="8"/>
</dbReference>
<evidence type="ECO:0000256" key="3">
    <source>
        <dbReference type="ARBA" id="ARBA00022723"/>
    </source>
</evidence>
<feature type="domain" description="C2H2-type" evidence="13">
    <location>
        <begin position="359"/>
        <end position="386"/>
    </location>
</feature>
<reference evidence="14 15" key="1">
    <citation type="submission" date="2018-07" db="EMBL/GenBank/DDBJ databases">
        <title>A high quality draft genome assembly of the barn swallow (H. rustica rustica).</title>
        <authorList>
            <person name="Formenti G."/>
            <person name="Chiara M."/>
            <person name="Poveda L."/>
            <person name="Francoijs K.-J."/>
            <person name="Bonisoli-Alquati A."/>
            <person name="Canova L."/>
            <person name="Gianfranceschi L."/>
            <person name="Horner D.S."/>
            <person name="Saino N."/>
        </authorList>
    </citation>
    <scope>NUCLEOTIDE SEQUENCE [LARGE SCALE GENOMIC DNA]</scope>
    <source>
        <strain evidence="14">Chelidonia</strain>
        <tissue evidence="14">Blood</tissue>
    </source>
</reference>
<evidence type="ECO:0000256" key="1">
    <source>
        <dbReference type="ARBA" id="ARBA00004123"/>
    </source>
</evidence>
<evidence type="ECO:0000256" key="4">
    <source>
        <dbReference type="ARBA" id="ARBA00022737"/>
    </source>
</evidence>
<dbReference type="AlphaFoldDB" id="A0A3M0ILA4"/>
<evidence type="ECO:0000256" key="11">
    <source>
        <dbReference type="PROSITE-ProRule" id="PRU00042"/>
    </source>
</evidence>
<keyword evidence="7" id="KW-0805">Transcription regulation</keyword>
<dbReference type="GO" id="GO:0006357">
    <property type="term" value="P:regulation of transcription by RNA polymerase II"/>
    <property type="evidence" value="ECO:0007669"/>
    <property type="project" value="TreeGrafter"/>
</dbReference>
<dbReference type="Proteomes" id="UP000269221">
    <property type="component" value="Unassembled WGS sequence"/>
</dbReference>
<keyword evidence="15" id="KW-1185">Reference proteome</keyword>
<accession>A0A3M0ILA4</accession>
<sequence length="480" mass="55240">MELRFWGPTRFVIKSRLTHTLGHSPLNHAILTILFLRGFFVHGNINVGPESPGEDPMNRAEAEEASSGTESCRNSSPEPEEPVSDGATRITQRCWESKGIMVEQMKLCLGHTSVEEPPKYIRYGWEALEYKDKELRMETREDESPQQNLVEEAILSGSMAQESNGEKKCWRSCRSRGSKPIPACSEEEKPTLCQEGGQRLSQCSKLVVHDQLQHGEKLHKCLECGKSFNQKSKLIRHQRMHTGERPYECGECGKSFRSSSHLLVHQQIHREERPFRCPDCRKGFKHNSTLIRHRRIHTGERPYECGQCGMSFSHQSSLTCHQRIHTRERPYECEQCGKSFSHSSNLIQHRNLHAEERPYKCGECGKGFNKRSLLIIHQMIHTGERPYECPECGKRFQTSSTLLRHQRIHREERPFRCPDCRKGFKRNSNLITHRRIHTRGGPVCVPSVGRASQTALPCPNTNRGTVRRRLDFKTTALLGW</sequence>
<evidence type="ECO:0000313" key="15">
    <source>
        <dbReference type="Proteomes" id="UP000269221"/>
    </source>
</evidence>
<keyword evidence="5 11" id="KW-0863">Zinc-finger</keyword>
<keyword evidence="10" id="KW-0539">Nucleus</keyword>
<dbReference type="InterPro" id="IPR050589">
    <property type="entry name" value="Ikaros_C2H2-ZF"/>
</dbReference>
<feature type="domain" description="C2H2-type" evidence="13">
    <location>
        <begin position="247"/>
        <end position="274"/>
    </location>
</feature>
<evidence type="ECO:0000256" key="12">
    <source>
        <dbReference type="SAM" id="MobiDB-lite"/>
    </source>
</evidence>